<evidence type="ECO:0000313" key="1">
    <source>
        <dbReference type="EMBL" id="ARF08680.1"/>
    </source>
</evidence>
<organism evidence="1">
    <name type="scientific">Catovirus CTV1</name>
    <dbReference type="NCBI Taxonomy" id="1977631"/>
    <lineage>
        <taxon>Viruses</taxon>
        <taxon>Varidnaviria</taxon>
        <taxon>Bamfordvirae</taxon>
        <taxon>Nucleocytoviricota</taxon>
        <taxon>Megaviricetes</taxon>
        <taxon>Imitervirales</taxon>
        <taxon>Mimiviridae</taxon>
        <taxon>Klosneuvirinae</taxon>
        <taxon>Catovirus</taxon>
    </lineage>
</organism>
<dbReference type="EMBL" id="KY684083">
    <property type="protein sequence ID" value="ARF08680.1"/>
    <property type="molecule type" value="Genomic_DNA"/>
</dbReference>
<gene>
    <name evidence="1" type="ORF">Catovirus_1_730</name>
</gene>
<protein>
    <submittedName>
        <fullName evidence="1">Uncharacterized protein</fullName>
    </submittedName>
</protein>
<accession>A0A1V0SAD3</accession>
<sequence>MSYYSEDNLKIELKKTLEFKEENLTNDENYSDDKIFENDPYQHLQFDFWKTFDFSKMIGNVFEANICCYGDLIMGAELEISKKNILDLDILYDDIKKSSIKCDIGGFQSCINIIPNIHLCDKIKKHVKETQDKIIIPIFFIYNLINANIYGYEGIPIFLLIYVRFYVQIVSDKNLFTNDVKLRISYKKICVKDKINGLNNKKVHIFPSFYTDYISQERELIRKITNPCAVFINCRNENDNEYIFSVTCDNDIHHYNVLCGDVEEKYIFGQRYIIIELQKISIYNLMNNEISNLTKIDNLSVHCNKAIKNIIVLGVSKCFITNGCFYHYDNKHDI</sequence>
<name>A0A1V0SAD3_9VIRU</name>
<proteinExistence type="predicted"/>
<reference evidence="1" key="1">
    <citation type="journal article" date="2017" name="Science">
        <title>Giant viruses with an expanded complement of translation system components.</title>
        <authorList>
            <person name="Schulz F."/>
            <person name="Yutin N."/>
            <person name="Ivanova N.N."/>
            <person name="Ortega D.R."/>
            <person name="Lee T.K."/>
            <person name="Vierheilig J."/>
            <person name="Daims H."/>
            <person name="Horn M."/>
            <person name="Wagner M."/>
            <person name="Jensen G.J."/>
            <person name="Kyrpides N.C."/>
            <person name="Koonin E.V."/>
            <person name="Woyke T."/>
        </authorList>
    </citation>
    <scope>NUCLEOTIDE SEQUENCE</scope>
    <source>
        <strain evidence="1">CTV1</strain>
    </source>
</reference>